<dbReference type="GO" id="GO:0050218">
    <property type="term" value="F:propionate-CoA ligase activity"/>
    <property type="evidence" value="ECO:0007669"/>
    <property type="project" value="TreeGrafter"/>
</dbReference>
<proteinExistence type="inferred from homology"/>
<name>A0A6T8GET0_HEMAN</name>
<evidence type="ECO:0000256" key="1">
    <source>
        <dbReference type="ARBA" id="ARBA00006432"/>
    </source>
</evidence>
<dbReference type="InterPro" id="IPR025110">
    <property type="entry name" value="AMP-bd_C"/>
</dbReference>
<gene>
    <name evidence="5" type="ORF">HAND1043_LOCUS224</name>
    <name evidence="6" type="ORF">HAND1043_LOCUS225</name>
</gene>
<dbReference type="PANTHER" id="PTHR43347:SF3">
    <property type="entry name" value="ACYL-COA SYNTHETASE SHORT-CHAIN FAMILY MEMBER 3, MITOCHONDRIAL"/>
    <property type="match status" value="1"/>
</dbReference>
<feature type="domain" description="AMP-dependent synthetase/ligase" evidence="2">
    <location>
        <begin position="98"/>
        <end position="495"/>
    </location>
</feature>
<dbReference type="SUPFAM" id="SSF56801">
    <property type="entry name" value="Acetyl-CoA synthetase-like"/>
    <property type="match status" value="1"/>
</dbReference>
<dbReference type="InterPro" id="IPR045851">
    <property type="entry name" value="AMP-bd_C_sf"/>
</dbReference>
<dbReference type="EMBL" id="HBFK01000344">
    <property type="protein sequence ID" value="CAD8733734.1"/>
    <property type="molecule type" value="Transcribed_RNA"/>
</dbReference>
<dbReference type="AlphaFoldDB" id="A0A6T8GET0"/>
<evidence type="ECO:0000259" key="2">
    <source>
        <dbReference type="Pfam" id="PF00501"/>
    </source>
</evidence>
<dbReference type="Gene3D" id="3.30.300.30">
    <property type="match status" value="1"/>
</dbReference>
<evidence type="ECO:0008006" key="7">
    <source>
        <dbReference type="Google" id="ProtNLM"/>
    </source>
</evidence>
<dbReference type="Gene3D" id="3.40.50.12780">
    <property type="entry name" value="N-terminal domain of ligase-like"/>
    <property type="match status" value="1"/>
</dbReference>
<dbReference type="PANTHER" id="PTHR43347">
    <property type="entry name" value="ACYL-COA SYNTHETASE"/>
    <property type="match status" value="1"/>
</dbReference>
<evidence type="ECO:0000313" key="5">
    <source>
        <dbReference type="EMBL" id="CAD8733733.1"/>
    </source>
</evidence>
<evidence type="ECO:0000259" key="4">
    <source>
        <dbReference type="Pfam" id="PF16177"/>
    </source>
</evidence>
<feature type="domain" description="Acetyl-coenzyme A synthetase N-terminal" evidence="4">
    <location>
        <begin position="50"/>
        <end position="94"/>
    </location>
</feature>
<comment type="similarity">
    <text evidence="1">Belongs to the ATP-dependent AMP-binding enzyme family.</text>
</comment>
<organism evidence="6">
    <name type="scientific">Hemiselmis andersenii</name>
    <name type="common">Cryptophyte alga</name>
    <dbReference type="NCBI Taxonomy" id="464988"/>
    <lineage>
        <taxon>Eukaryota</taxon>
        <taxon>Cryptophyceae</taxon>
        <taxon>Cryptomonadales</taxon>
        <taxon>Hemiselmidaceae</taxon>
        <taxon>Hemiselmis</taxon>
    </lineage>
</organism>
<accession>A0A6T8GET0</accession>
<dbReference type="InterPro" id="IPR042099">
    <property type="entry name" value="ANL_N_sf"/>
</dbReference>
<evidence type="ECO:0000313" key="6">
    <source>
        <dbReference type="EMBL" id="CAD8733734.1"/>
    </source>
</evidence>
<dbReference type="Pfam" id="PF13193">
    <property type="entry name" value="AMP-binding_C"/>
    <property type="match status" value="1"/>
</dbReference>
<evidence type="ECO:0000259" key="3">
    <source>
        <dbReference type="Pfam" id="PF13193"/>
    </source>
</evidence>
<dbReference type="Pfam" id="PF00501">
    <property type="entry name" value="AMP-binding"/>
    <property type="match status" value="1"/>
</dbReference>
<dbReference type="InterPro" id="IPR000873">
    <property type="entry name" value="AMP-dep_synth/lig_dom"/>
</dbReference>
<reference evidence="6" key="1">
    <citation type="submission" date="2021-01" db="EMBL/GenBank/DDBJ databases">
        <authorList>
            <person name="Corre E."/>
            <person name="Pelletier E."/>
            <person name="Niang G."/>
            <person name="Scheremetjew M."/>
            <person name="Finn R."/>
            <person name="Kale V."/>
            <person name="Holt S."/>
            <person name="Cochrane G."/>
            <person name="Meng A."/>
            <person name="Brown T."/>
            <person name="Cohen L."/>
        </authorList>
    </citation>
    <scope>NUCLEOTIDE SEQUENCE</scope>
    <source>
        <strain evidence="6">CCMP441</strain>
    </source>
</reference>
<dbReference type="InterPro" id="IPR032387">
    <property type="entry name" value="ACAS_N"/>
</dbReference>
<dbReference type="EMBL" id="HBFK01000343">
    <property type="protein sequence ID" value="CAD8733733.1"/>
    <property type="molecule type" value="Transcribed_RNA"/>
</dbReference>
<protein>
    <recommendedName>
        <fullName evidence="7">Propionate--CoA ligase</fullName>
    </recommendedName>
</protein>
<sequence>MLRTLVPRLPLFRRAGAHAAAGKVQSRSFLMPRDEYQKLSEEARGLDAGRAFWQRVGLEQLDWFTPPGSNILDESMSPLNKWFSDGTLNLSYNCLDRHVAAGRGDQTAIAYHSTVGGQSRELTYAALLAEVSRLAGALSSDLGVYKGDRVVIYMPMIPEAIVAMLACARIGAVHSVVFGGFAPHELAVRIDDASPKALITATCGLEGAKGAIPYMPLVSRAVELAKHKPPHIVVKQRTEQAAVAGCPPYVPTPGRDVDYCDLVSDRREGVGCTPLSGADPLYSIYTSGTTGQPKGILRDQAWGVPLCWSMSALMRTGPGEAYFSTSDIGWAVGHSYVAYGPLLAGCTSVLYEGKPVGTPDAGEYWRIVEKYKVRGMFTAPTALRAIRRADPGGELLRGVDLSSLRTLFVAGERADPQTVQHFNRLLGVPVVDNYWQTESGWPMCGVQVDDVGTVPGSCGLPVPGYDVRVLDPATGEEKAPGGGEDGMGEIAVRLPLPPGFMATIYDDDQRFIDAYFSRFPGYYHAGDSGFKDANGYVHVMARTDDVMNVSGHRLSTGLLEETCALHPEVVECAVVAAKDELKGQVPVAMLLLKPPEAAEPPGEGRDARAERVGGEVVELVRQRVGAIACLKHALVVQGLPKTRSGKILRGTMRKIADSEPYKVPGTIEDESVLVGIAEALESVGYGKARGGGV</sequence>
<dbReference type="Pfam" id="PF16177">
    <property type="entry name" value="ACAS_N"/>
    <property type="match status" value="1"/>
</dbReference>
<feature type="domain" description="AMP-binding enzyme C-terminal" evidence="3">
    <location>
        <begin position="559"/>
        <end position="646"/>
    </location>
</feature>